<feature type="region of interest" description="Disordered" evidence="1">
    <location>
        <begin position="123"/>
        <end position="148"/>
    </location>
</feature>
<sequence>MLRVSSCVPTVPPSLILSSVPPAASYLLGSTLAKHACESEFSRAASGPNDSHTSKKQTGTAILHISTGRTRTGGETPRVTAAQRWTIKPQRTVITTAQCHGISHPKAINEEEEEDTWVKNKLEGARARTHRFHPRTTNETEKENDGKS</sequence>
<protein>
    <submittedName>
        <fullName evidence="2">Uncharacterized protein</fullName>
    </submittedName>
</protein>
<accession>A0AA88MD92</accession>
<organism evidence="2 3">
    <name type="scientific">Channa striata</name>
    <name type="common">Snakehead murrel</name>
    <name type="synonym">Ophicephalus striatus</name>
    <dbReference type="NCBI Taxonomy" id="64152"/>
    <lineage>
        <taxon>Eukaryota</taxon>
        <taxon>Metazoa</taxon>
        <taxon>Chordata</taxon>
        <taxon>Craniata</taxon>
        <taxon>Vertebrata</taxon>
        <taxon>Euteleostomi</taxon>
        <taxon>Actinopterygii</taxon>
        <taxon>Neopterygii</taxon>
        <taxon>Teleostei</taxon>
        <taxon>Neoteleostei</taxon>
        <taxon>Acanthomorphata</taxon>
        <taxon>Anabantaria</taxon>
        <taxon>Anabantiformes</taxon>
        <taxon>Channoidei</taxon>
        <taxon>Channidae</taxon>
        <taxon>Channa</taxon>
    </lineage>
</organism>
<reference evidence="2" key="1">
    <citation type="submission" date="2023-07" db="EMBL/GenBank/DDBJ databases">
        <title>Chromosome-level Genome Assembly of Striped Snakehead (Channa striata).</title>
        <authorList>
            <person name="Liu H."/>
        </authorList>
    </citation>
    <scope>NUCLEOTIDE SEQUENCE</scope>
    <source>
        <strain evidence="2">Gz</strain>
        <tissue evidence="2">Muscle</tissue>
    </source>
</reference>
<proteinExistence type="predicted"/>
<evidence type="ECO:0000313" key="3">
    <source>
        <dbReference type="Proteomes" id="UP001187415"/>
    </source>
</evidence>
<evidence type="ECO:0000313" key="2">
    <source>
        <dbReference type="EMBL" id="KAK2833531.1"/>
    </source>
</evidence>
<feature type="compositionally biased region" description="Basic and acidic residues" evidence="1">
    <location>
        <begin position="136"/>
        <end position="148"/>
    </location>
</feature>
<dbReference type="Proteomes" id="UP001187415">
    <property type="component" value="Unassembled WGS sequence"/>
</dbReference>
<keyword evidence="3" id="KW-1185">Reference proteome</keyword>
<evidence type="ECO:0000256" key="1">
    <source>
        <dbReference type="SAM" id="MobiDB-lite"/>
    </source>
</evidence>
<name>A0AA88MD92_CHASR</name>
<comment type="caution">
    <text evidence="2">The sequence shown here is derived from an EMBL/GenBank/DDBJ whole genome shotgun (WGS) entry which is preliminary data.</text>
</comment>
<dbReference type="EMBL" id="JAUPFM010000013">
    <property type="protein sequence ID" value="KAK2833531.1"/>
    <property type="molecule type" value="Genomic_DNA"/>
</dbReference>
<dbReference type="AlphaFoldDB" id="A0AA88MD92"/>
<gene>
    <name evidence="2" type="ORF">Q5P01_017420</name>
</gene>